<dbReference type="Gene3D" id="3.30.530.20">
    <property type="match status" value="1"/>
</dbReference>
<feature type="signal peptide" evidence="1">
    <location>
        <begin position="1"/>
        <end position="18"/>
    </location>
</feature>
<feature type="domain" description="START" evidence="2">
    <location>
        <begin position="1"/>
        <end position="196"/>
    </location>
</feature>
<protein>
    <submittedName>
        <fullName evidence="3">START domain-containing protein</fullName>
    </submittedName>
</protein>
<evidence type="ECO:0000313" key="4">
    <source>
        <dbReference type="Proteomes" id="UP000244090"/>
    </source>
</evidence>
<dbReference type="EMBL" id="QBKT01000006">
    <property type="protein sequence ID" value="PTX60591.1"/>
    <property type="molecule type" value="Genomic_DNA"/>
</dbReference>
<accession>A0A2T6BWY6</accession>
<dbReference type="InterPro" id="IPR023393">
    <property type="entry name" value="START-like_dom_sf"/>
</dbReference>
<dbReference type="PANTHER" id="PTHR19308:SF14">
    <property type="entry name" value="START DOMAIN-CONTAINING PROTEIN"/>
    <property type="match status" value="1"/>
</dbReference>
<dbReference type="GO" id="GO:0008289">
    <property type="term" value="F:lipid binding"/>
    <property type="evidence" value="ECO:0007669"/>
    <property type="project" value="InterPro"/>
</dbReference>
<dbReference type="PROSITE" id="PS50848">
    <property type="entry name" value="START"/>
    <property type="match status" value="1"/>
</dbReference>
<gene>
    <name evidence="3" type="ORF">C8N46_106237</name>
</gene>
<sequence>MKICIAIVSFLVFSSAFAQKDWKLKKDKDDIKIYVKSKKNSNLKLFKAEMTVQSSLDTVLNVILDGDSLKDWNYKALDSKLLNKSLDDEYLLWMALDLPWPVRNRDVVIACKLLRITDDIIKIEISSASNRYPENDDYLRITTFEGFWLLQQLDDGIKVTHQMYGDPGGNLPDWFVNSTLTRAPYHNFMALKERVE</sequence>
<dbReference type="GO" id="GO:0005737">
    <property type="term" value="C:cytoplasm"/>
    <property type="evidence" value="ECO:0007669"/>
    <property type="project" value="UniProtKB-ARBA"/>
</dbReference>
<dbReference type="PANTHER" id="PTHR19308">
    <property type="entry name" value="PHOSPHATIDYLCHOLINE TRANSFER PROTEIN"/>
    <property type="match status" value="1"/>
</dbReference>
<dbReference type="PIRSF" id="PIRSF039033">
    <property type="entry name" value="START_dom"/>
    <property type="match status" value="1"/>
</dbReference>
<proteinExistence type="predicted"/>
<dbReference type="InterPro" id="IPR002913">
    <property type="entry name" value="START_lipid-bd_dom"/>
</dbReference>
<dbReference type="OrthoDB" id="5734556at2"/>
<dbReference type="InterPro" id="IPR051213">
    <property type="entry name" value="START_lipid_transfer"/>
</dbReference>
<dbReference type="RefSeq" id="WP_108115523.1">
    <property type="nucleotide sequence ID" value="NZ_QBKT01000006.1"/>
</dbReference>
<keyword evidence="1" id="KW-0732">Signal</keyword>
<evidence type="ECO:0000313" key="3">
    <source>
        <dbReference type="EMBL" id="PTX60591.1"/>
    </source>
</evidence>
<dbReference type="SUPFAM" id="SSF55961">
    <property type="entry name" value="Bet v1-like"/>
    <property type="match status" value="1"/>
</dbReference>
<dbReference type="InterPro" id="IPR028347">
    <property type="entry name" value="START_dom_prot"/>
</dbReference>
<keyword evidence="4" id="KW-1185">Reference proteome</keyword>
<name>A0A2T6BWY6_9FLAO</name>
<organism evidence="3 4">
    <name type="scientific">Kordia periserrulae</name>
    <dbReference type="NCBI Taxonomy" id="701523"/>
    <lineage>
        <taxon>Bacteria</taxon>
        <taxon>Pseudomonadati</taxon>
        <taxon>Bacteroidota</taxon>
        <taxon>Flavobacteriia</taxon>
        <taxon>Flavobacteriales</taxon>
        <taxon>Flavobacteriaceae</taxon>
        <taxon>Kordia</taxon>
    </lineage>
</organism>
<reference evidence="3 4" key="1">
    <citation type="submission" date="2018-04" db="EMBL/GenBank/DDBJ databases">
        <title>Genomic Encyclopedia of Archaeal and Bacterial Type Strains, Phase II (KMG-II): from individual species to whole genera.</title>
        <authorList>
            <person name="Goeker M."/>
        </authorList>
    </citation>
    <scope>NUCLEOTIDE SEQUENCE [LARGE SCALE GENOMIC DNA]</scope>
    <source>
        <strain evidence="3 4">DSM 25731</strain>
    </source>
</reference>
<dbReference type="Proteomes" id="UP000244090">
    <property type="component" value="Unassembled WGS sequence"/>
</dbReference>
<evidence type="ECO:0000256" key="1">
    <source>
        <dbReference type="SAM" id="SignalP"/>
    </source>
</evidence>
<evidence type="ECO:0000259" key="2">
    <source>
        <dbReference type="PROSITE" id="PS50848"/>
    </source>
</evidence>
<dbReference type="Pfam" id="PF01852">
    <property type="entry name" value="START"/>
    <property type="match status" value="1"/>
</dbReference>
<comment type="caution">
    <text evidence="3">The sequence shown here is derived from an EMBL/GenBank/DDBJ whole genome shotgun (WGS) entry which is preliminary data.</text>
</comment>
<feature type="chain" id="PRO_5015487952" evidence="1">
    <location>
        <begin position="19"/>
        <end position="196"/>
    </location>
</feature>
<dbReference type="AlphaFoldDB" id="A0A2T6BWY6"/>